<dbReference type="Gene3D" id="3.40.50.620">
    <property type="entry name" value="HUPs"/>
    <property type="match status" value="2"/>
</dbReference>
<organism evidence="3 4">
    <name type="scientific">Pedobacter westerhofensis</name>
    <dbReference type="NCBI Taxonomy" id="425512"/>
    <lineage>
        <taxon>Bacteria</taxon>
        <taxon>Pseudomonadati</taxon>
        <taxon>Bacteroidota</taxon>
        <taxon>Sphingobacteriia</taxon>
        <taxon>Sphingobacteriales</taxon>
        <taxon>Sphingobacteriaceae</taxon>
        <taxon>Pedobacter</taxon>
    </lineage>
</organism>
<feature type="domain" description="UspA" evidence="2">
    <location>
        <begin position="1"/>
        <end position="128"/>
    </location>
</feature>
<dbReference type="PANTHER" id="PTHR46268:SF6">
    <property type="entry name" value="UNIVERSAL STRESS PROTEIN UP12"/>
    <property type="match status" value="1"/>
</dbReference>
<dbReference type="PANTHER" id="PTHR46268">
    <property type="entry name" value="STRESS RESPONSE PROTEIN NHAX"/>
    <property type="match status" value="1"/>
</dbReference>
<reference evidence="3 4" key="1">
    <citation type="submission" date="2017-05" db="EMBL/GenBank/DDBJ databases">
        <authorList>
            <person name="Varghese N."/>
            <person name="Submissions S."/>
        </authorList>
    </citation>
    <scope>NUCLEOTIDE SEQUENCE [LARGE SCALE GENOMIC DNA]</scope>
    <source>
        <strain evidence="3 4">DSM 19036</strain>
    </source>
</reference>
<evidence type="ECO:0000313" key="4">
    <source>
        <dbReference type="Proteomes" id="UP000320300"/>
    </source>
</evidence>
<dbReference type="Pfam" id="PF00582">
    <property type="entry name" value="Usp"/>
    <property type="match status" value="2"/>
</dbReference>
<sequence>MMKSILVPIDFSRPAVNAARYAMHLCEIVHSNLFLVNIIPAGSSAPSFGRDPGPLYGNSAISETSKRQLESFAEELTMQDALMTVPKSFHPAISCLVREGNIKDVLARLVRENKIGLTIMASSAKDPLQYTDCPVLLIPPAYKFRSVRKIAMATSLSNPDLEVIHSMAGLASWFGADLVVTHITDSAHDSPADHRKAAGFLRDVTNNINYDRIYYRHIKNSDIDDGLHWLAENGEIDILVMVHHQKGWFSNIYSSSHTKRISRHNVLPLLVFPADKRFTF</sequence>
<evidence type="ECO:0000259" key="2">
    <source>
        <dbReference type="Pfam" id="PF00582"/>
    </source>
</evidence>
<dbReference type="Proteomes" id="UP000320300">
    <property type="component" value="Unassembled WGS sequence"/>
</dbReference>
<evidence type="ECO:0000256" key="1">
    <source>
        <dbReference type="ARBA" id="ARBA00008791"/>
    </source>
</evidence>
<dbReference type="InterPro" id="IPR006016">
    <property type="entry name" value="UspA"/>
</dbReference>
<dbReference type="CDD" id="cd00293">
    <property type="entry name" value="USP-like"/>
    <property type="match status" value="1"/>
</dbReference>
<dbReference type="OrthoDB" id="9788959at2"/>
<dbReference type="AlphaFoldDB" id="A0A521ECB6"/>
<dbReference type="InterPro" id="IPR014729">
    <property type="entry name" value="Rossmann-like_a/b/a_fold"/>
</dbReference>
<proteinExistence type="inferred from homology"/>
<keyword evidence="4" id="KW-1185">Reference proteome</keyword>
<feature type="domain" description="UspA" evidence="2">
    <location>
        <begin position="148"/>
        <end position="272"/>
    </location>
</feature>
<evidence type="ECO:0000313" key="3">
    <source>
        <dbReference type="EMBL" id="SMO80820.1"/>
    </source>
</evidence>
<protein>
    <submittedName>
        <fullName evidence="3">Nucleotide-binding universal stress protein, UspA family</fullName>
    </submittedName>
</protein>
<name>A0A521ECB6_9SPHI</name>
<gene>
    <name evidence="3" type="ORF">SAMN06265348_107296</name>
</gene>
<comment type="similarity">
    <text evidence="1">Belongs to the universal stress protein A family.</text>
</comment>
<dbReference type="RefSeq" id="WP_142529103.1">
    <property type="nucleotide sequence ID" value="NZ_CBCSJO010000007.1"/>
</dbReference>
<dbReference type="EMBL" id="FXTN01000007">
    <property type="protein sequence ID" value="SMO80820.1"/>
    <property type="molecule type" value="Genomic_DNA"/>
</dbReference>
<accession>A0A521ECB6</accession>
<dbReference type="SUPFAM" id="SSF52402">
    <property type="entry name" value="Adenine nucleotide alpha hydrolases-like"/>
    <property type="match status" value="2"/>
</dbReference>